<feature type="region of interest" description="Disordered" evidence="1">
    <location>
        <begin position="463"/>
        <end position="501"/>
    </location>
</feature>
<feature type="compositionally biased region" description="Low complexity" evidence="1">
    <location>
        <begin position="490"/>
        <end position="501"/>
    </location>
</feature>
<dbReference type="Proteomes" id="UP001515480">
    <property type="component" value="Unassembled WGS sequence"/>
</dbReference>
<keyword evidence="2" id="KW-0472">Membrane</keyword>
<keyword evidence="2" id="KW-1133">Transmembrane helix</keyword>
<feature type="transmembrane region" description="Helical" evidence="2">
    <location>
        <begin position="378"/>
        <end position="403"/>
    </location>
</feature>
<comment type="caution">
    <text evidence="3">The sequence shown here is derived from an EMBL/GenBank/DDBJ whole genome shotgun (WGS) entry which is preliminary data.</text>
</comment>
<evidence type="ECO:0000256" key="1">
    <source>
        <dbReference type="SAM" id="MobiDB-lite"/>
    </source>
</evidence>
<organism evidence="3 4">
    <name type="scientific">Prymnesium parvum</name>
    <name type="common">Toxic golden alga</name>
    <dbReference type="NCBI Taxonomy" id="97485"/>
    <lineage>
        <taxon>Eukaryota</taxon>
        <taxon>Haptista</taxon>
        <taxon>Haptophyta</taxon>
        <taxon>Prymnesiophyceae</taxon>
        <taxon>Prymnesiales</taxon>
        <taxon>Prymnesiaceae</taxon>
        <taxon>Prymnesium</taxon>
    </lineage>
</organism>
<evidence type="ECO:0000313" key="3">
    <source>
        <dbReference type="EMBL" id="KAL1522857.1"/>
    </source>
</evidence>
<accession>A0AB34JPU7</accession>
<feature type="compositionally biased region" description="Low complexity" evidence="1">
    <location>
        <begin position="467"/>
        <end position="476"/>
    </location>
</feature>
<name>A0AB34JPU7_PRYPA</name>
<dbReference type="AlphaFoldDB" id="A0AB34JPU7"/>
<dbReference type="EMBL" id="JBGBPQ010000006">
    <property type="protein sequence ID" value="KAL1522857.1"/>
    <property type="molecule type" value="Genomic_DNA"/>
</dbReference>
<dbReference type="GO" id="GO:0005254">
    <property type="term" value="F:chloride channel activity"/>
    <property type="evidence" value="ECO:0007669"/>
    <property type="project" value="InterPro"/>
</dbReference>
<keyword evidence="4" id="KW-1185">Reference proteome</keyword>
<evidence type="ECO:0000313" key="4">
    <source>
        <dbReference type="Proteomes" id="UP001515480"/>
    </source>
</evidence>
<reference evidence="3 4" key="1">
    <citation type="journal article" date="2024" name="Science">
        <title>Giant polyketide synthase enzymes in the biosynthesis of giant marine polyether toxins.</title>
        <authorList>
            <person name="Fallon T.R."/>
            <person name="Shende V.V."/>
            <person name="Wierzbicki I.H."/>
            <person name="Pendleton A.L."/>
            <person name="Watervoot N.F."/>
            <person name="Auber R.P."/>
            <person name="Gonzalez D.J."/>
            <person name="Wisecaver J.H."/>
            <person name="Moore B.S."/>
        </authorList>
    </citation>
    <scope>NUCLEOTIDE SEQUENCE [LARGE SCALE GENOMIC DNA]</scope>
    <source>
        <strain evidence="3 4">12B1</strain>
    </source>
</reference>
<sequence length="501" mass="53991">MSSFTSASGLNDPLLTPGRLPSRSNSGVGRMARAKNPSALDLLLFESMGDLRKSAADADESTVRKVEEAVSVDALGVKYMRCANEPDKLLEYVAEQVEVSPWSVLFSETRRASVLAFPQALKSIGKCVVISLLAFVTSVLLEKEADEALSRIDGTVSAGLFFLLGPYVGLSVARWWQMRLDLVGGVWGAVADLNFYAAVFFNSGSVADREARALNLRYGLAAHALLYLGARGNDNLDELVEDGLLLPEEAAALDGLPSKSQMVFQWVAEFWTKALDPDSDFATTRSPHVFFIAPAVLKRCMDARGAAGGALALVYTQLPFPYVHLLSLLVEVACVVNAICSGAHTGYVLSEPTCTGNAVPSSAHRFRYEIQEGCPPALMVYSFAATGMIIAGWLITAVSYPIIYHGLLSIGIMVSNPLGEHFIDLPGQFYSQVMRAECKGFHASRDACETWWKACRNPAATFKRPARPASESAASGAREEMSERSRRVYGVAGAGAATPRP</sequence>
<keyword evidence="2" id="KW-0812">Transmembrane</keyword>
<protein>
    <submittedName>
        <fullName evidence="3">Uncharacterized protein</fullName>
    </submittedName>
</protein>
<feature type="compositionally biased region" description="Basic and acidic residues" evidence="1">
    <location>
        <begin position="477"/>
        <end position="486"/>
    </location>
</feature>
<evidence type="ECO:0000256" key="2">
    <source>
        <dbReference type="SAM" id="Phobius"/>
    </source>
</evidence>
<feature type="region of interest" description="Disordered" evidence="1">
    <location>
        <begin position="1"/>
        <end position="31"/>
    </location>
</feature>
<gene>
    <name evidence="3" type="ORF">AB1Y20_017824</name>
</gene>
<proteinExistence type="predicted"/>